<feature type="region of interest" description="Disordered" evidence="4">
    <location>
        <begin position="552"/>
        <end position="621"/>
    </location>
</feature>
<sequence>MADVMSQTPPVLHGPSEKERKYDRQLRLWAASGQAALESANILLINSGAGTVGVETLKNLVLPGIGRFTIADKSVVADEDLGVNFFVDDSWLGKSRAEACTNFLLELNPEVQGEWYPRHEEQPFNLDGLLSNSPTFTMILYALPLPEDQVQSIQNYAHQHRIPTIAVHSVGYYSYFKSTLPGTFPIVDTHPDETATTDLRLLGPWSELVEFSRGMTENIDGLDNHEHGHLPLVVILLHYLEQWQQTHDGAYPTSYADKTSFRKTVSEAMRTNNPEGGEENFEEAIAAVMKHVVAPSLPNSLQQVFDYIHQDPDEIKSSFWIIAEAVKRFYSEHDRLPVPGGLPDMKAQSSVYIKLQNIYKERARQDVSEVLEIVRSIPGGEDVDSDQVELFCKNARFIKLINSHEEKTVKLDQVVEQQLANDEVAAIAGPEMPLSLIPLYLALLATSNSKTATADEIMAFISSHAPQVAENERYKKTAQEVERAAGGELHNVSALTGGMVAQEMIKIITKQYVPIDNTCIFDGIDSRCQVLRIKPTNGLYGDLSKRAIEQISPSNSVKDEGRRRVSKPCPGVAAFEDDDHKMRVLHTHPSQPRPQYCHSQEQKDTLSTDRRGFAGRHRPNY</sequence>
<dbReference type="PANTHER" id="PTHR10953">
    <property type="entry name" value="UBIQUITIN-ACTIVATING ENZYME E1"/>
    <property type="match status" value="1"/>
</dbReference>
<dbReference type="InterPro" id="IPR030667">
    <property type="entry name" value="APP-BP1"/>
</dbReference>
<dbReference type="AlphaFoldDB" id="A0A395MFD8"/>
<dbReference type="SUPFAM" id="SSF69572">
    <property type="entry name" value="Activating enzymes of the ubiquitin-like proteins"/>
    <property type="match status" value="1"/>
</dbReference>
<dbReference type="GO" id="GO:0019781">
    <property type="term" value="F:NEDD8 activating enzyme activity"/>
    <property type="evidence" value="ECO:0007669"/>
    <property type="project" value="InterPro"/>
</dbReference>
<dbReference type="GO" id="GO:0005737">
    <property type="term" value="C:cytoplasm"/>
    <property type="evidence" value="ECO:0007669"/>
    <property type="project" value="TreeGrafter"/>
</dbReference>
<feature type="domain" description="THIF-type NAD/FAD binding fold" evidence="5">
    <location>
        <begin position="22"/>
        <end position="535"/>
    </location>
</feature>
<comment type="caution">
    <text evidence="6">The sequence shown here is derived from an EMBL/GenBank/DDBJ whole genome shotgun (WGS) entry which is preliminary data.</text>
</comment>
<dbReference type="InterPro" id="IPR045886">
    <property type="entry name" value="ThiF/MoeB/HesA"/>
</dbReference>
<keyword evidence="7" id="KW-1185">Reference proteome</keyword>
<keyword evidence="3" id="KW-0833">Ubl conjugation pathway</keyword>
<dbReference type="EMBL" id="PXXK01000291">
    <property type="protein sequence ID" value="RFN46594.1"/>
    <property type="molecule type" value="Genomic_DNA"/>
</dbReference>
<proteinExistence type="inferred from homology"/>
<dbReference type="UniPathway" id="UPA00885"/>
<comment type="similarity">
    <text evidence="2">Belongs to the ubiquitin-activating E1 family. ULA1 subfamily.</text>
</comment>
<name>A0A395MFD8_9HYPO</name>
<dbReference type="InterPro" id="IPR000594">
    <property type="entry name" value="ThiF_NAD_FAD-bd"/>
</dbReference>
<dbReference type="STRING" id="2594813.A0A395MFD8"/>
<evidence type="ECO:0000313" key="6">
    <source>
        <dbReference type="EMBL" id="RFN46594.1"/>
    </source>
</evidence>
<dbReference type="InterPro" id="IPR035985">
    <property type="entry name" value="Ubiquitin-activating_enz"/>
</dbReference>
<evidence type="ECO:0000256" key="3">
    <source>
        <dbReference type="ARBA" id="ARBA00022786"/>
    </source>
</evidence>
<evidence type="ECO:0000259" key="5">
    <source>
        <dbReference type="Pfam" id="PF00899"/>
    </source>
</evidence>
<dbReference type="PANTHER" id="PTHR10953:SF29">
    <property type="entry name" value="NEDD8-ACTIVATING ENZYME E1 REGULATORY SUBUNIT"/>
    <property type="match status" value="1"/>
</dbReference>
<organism evidence="6 7">
    <name type="scientific">Fusarium flagelliforme</name>
    <dbReference type="NCBI Taxonomy" id="2675880"/>
    <lineage>
        <taxon>Eukaryota</taxon>
        <taxon>Fungi</taxon>
        <taxon>Dikarya</taxon>
        <taxon>Ascomycota</taxon>
        <taxon>Pezizomycotina</taxon>
        <taxon>Sordariomycetes</taxon>
        <taxon>Hypocreomycetidae</taxon>
        <taxon>Hypocreales</taxon>
        <taxon>Nectriaceae</taxon>
        <taxon>Fusarium</taxon>
        <taxon>Fusarium incarnatum-equiseti species complex</taxon>
    </lineage>
</organism>
<dbReference type="PIRSF" id="PIRSF039099">
    <property type="entry name" value="APP-BP1"/>
    <property type="match status" value="1"/>
</dbReference>
<gene>
    <name evidence="6" type="ORF">FIE12Z_9170</name>
</gene>
<evidence type="ECO:0000256" key="2">
    <source>
        <dbReference type="ARBA" id="ARBA00006868"/>
    </source>
</evidence>
<evidence type="ECO:0000256" key="4">
    <source>
        <dbReference type="SAM" id="MobiDB-lite"/>
    </source>
</evidence>
<dbReference type="GO" id="GO:0045116">
    <property type="term" value="P:protein neddylation"/>
    <property type="evidence" value="ECO:0007669"/>
    <property type="project" value="UniProtKB-UniPathway"/>
</dbReference>
<dbReference type="Proteomes" id="UP000265631">
    <property type="component" value="Unassembled WGS sequence"/>
</dbReference>
<feature type="compositionally biased region" description="Basic and acidic residues" evidence="4">
    <location>
        <begin position="600"/>
        <end position="612"/>
    </location>
</feature>
<dbReference type="Pfam" id="PF00899">
    <property type="entry name" value="ThiF"/>
    <property type="match status" value="1"/>
</dbReference>
<protein>
    <submittedName>
        <fullName evidence="6">Amyloid beta protein binding protein 1</fullName>
    </submittedName>
</protein>
<reference evidence="6 7" key="1">
    <citation type="journal article" date="2018" name="PLoS Pathog.">
        <title>Evolution of structural diversity of trichothecenes, a family of toxins produced by plant pathogenic and entomopathogenic fungi.</title>
        <authorList>
            <person name="Proctor R.H."/>
            <person name="McCormick S.P."/>
            <person name="Kim H.S."/>
            <person name="Cardoza R.E."/>
            <person name="Stanley A.M."/>
            <person name="Lindo L."/>
            <person name="Kelly A."/>
            <person name="Brown D.W."/>
            <person name="Lee T."/>
            <person name="Vaughan M.M."/>
            <person name="Alexander N.J."/>
            <person name="Busman M."/>
            <person name="Gutierrez S."/>
        </authorList>
    </citation>
    <scope>NUCLEOTIDE SEQUENCE [LARGE SCALE GENOMIC DNA]</scope>
    <source>
        <strain evidence="6 7">NRRL 13405</strain>
    </source>
</reference>
<dbReference type="Gene3D" id="3.40.50.720">
    <property type="entry name" value="NAD(P)-binding Rossmann-like Domain"/>
    <property type="match status" value="2"/>
</dbReference>
<accession>A0A395MFD8</accession>
<comment type="pathway">
    <text evidence="1">Protein modification; protein neddylation.</text>
</comment>
<evidence type="ECO:0000256" key="1">
    <source>
        <dbReference type="ARBA" id="ARBA00005032"/>
    </source>
</evidence>
<evidence type="ECO:0000313" key="7">
    <source>
        <dbReference type="Proteomes" id="UP000265631"/>
    </source>
</evidence>